<dbReference type="EMBL" id="CCXZ01000138">
    <property type="protein sequence ID" value="CEG16563.1"/>
    <property type="molecule type" value="Genomic_DNA"/>
</dbReference>
<dbReference type="AlphaFoldDB" id="A0A0U5BT79"/>
<dbReference type="RefSeq" id="WP_015463222.1">
    <property type="nucleotide sequence ID" value="NZ_CAVLHM010000024.1"/>
</dbReference>
<dbReference type="EMBL" id="JAABFR010002178">
    <property type="protein sequence ID" value="MBD4339258.1"/>
    <property type="molecule type" value="Genomic_DNA"/>
</dbReference>
<accession>A0A0U5BT79</accession>
<keyword evidence="4" id="KW-1185">Reference proteome</keyword>
<evidence type="ECO:0000313" key="4">
    <source>
        <dbReference type="Proteomes" id="UP000052230"/>
    </source>
</evidence>
<dbReference type="GeneID" id="66911323"/>
<evidence type="ECO:0000313" key="3">
    <source>
        <dbReference type="EMBL" id="MBD4339258.1"/>
    </source>
</evidence>
<feature type="region of interest" description="Disordered" evidence="1">
    <location>
        <begin position="42"/>
        <end position="75"/>
    </location>
</feature>
<sequence>MPTRIETPALRRLIAFARREGWRIVVANGQLRSLRKPGLPAIHLGTPDPSGALTADAASLPGPRVDKRHGHDGSI</sequence>
<dbReference type="Proteomes" id="UP000653002">
    <property type="component" value="Unassembled WGS sequence"/>
</dbReference>
<dbReference type="KEGG" id="xcn:J169_02364"/>
<evidence type="ECO:0000313" key="2">
    <source>
        <dbReference type="EMBL" id="CEG16563.1"/>
    </source>
</evidence>
<gene>
    <name evidence="3" type="ORF">GUH15_25035</name>
    <name evidence="2" type="ORF">XAC3562_440025</name>
</gene>
<protein>
    <recommendedName>
        <fullName evidence="5">Type II toxin-antitoxin system HicA family toxin</fullName>
    </recommendedName>
</protein>
<dbReference type="PATRIC" id="fig|434928.28.peg.2419"/>
<dbReference type="Proteomes" id="UP000052230">
    <property type="component" value="Unassembled WGS sequence"/>
</dbReference>
<dbReference type="KEGG" id="xcr:J163_02352"/>
<dbReference type="KEGG" id="xcm:J164_02354"/>
<reference evidence="2 4" key="1">
    <citation type="submission" date="2014-09" db="EMBL/GenBank/DDBJ databases">
        <authorList>
            <person name="Regsiter A."/>
        </authorList>
    </citation>
    <scope>NUCLEOTIDE SEQUENCE [LARGE SCALE GENOMIC DNA]</scope>
</reference>
<evidence type="ECO:0008006" key="5">
    <source>
        <dbReference type="Google" id="ProtNLM"/>
    </source>
</evidence>
<reference evidence="3" key="2">
    <citation type="submission" date="2020-01" db="EMBL/GenBank/DDBJ databases">
        <authorList>
            <person name="Richard D."/>
        </authorList>
    </citation>
    <scope>NUCLEOTIDE SEQUENCE</scope>
    <source>
        <strain evidence="3">JP541</strain>
    </source>
</reference>
<dbReference type="KEGG" id="xcu:J159_02356"/>
<evidence type="ECO:0000256" key="1">
    <source>
        <dbReference type="SAM" id="MobiDB-lite"/>
    </source>
</evidence>
<dbReference type="KEGG" id="xcf:J172_02358"/>
<dbReference type="KEGG" id="xcw:J162_02356"/>
<proteinExistence type="predicted"/>
<name>A0A0U5BT79_XANCI</name>
<organism evidence="2 4">
    <name type="scientific">Xanthomonas citri pv. citri</name>
    <dbReference type="NCBI Taxonomy" id="611301"/>
    <lineage>
        <taxon>Bacteria</taxon>
        <taxon>Pseudomonadati</taxon>
        <taxon>Pseudomonadota</taxon>
        <taxon>Gammaproteobacteria</taxon>
        <taxon>Lysobacterales</taxon>
        <taxon>Lysobacteraceae</taxon>
        <taxon>Xanthomonas</taxon>
    </lineage>
</organism>
<comment type="caution">
    <text evidence="2">The sequence shown here is derived from an EMBL/GenBank/DDBJ whole genome shotgun (WGS) entry which is preliminary data.</text>
</comment>